<dbReference type="Proteomes" id="UP000828048">
    <property type="component" value="Chromosome 1"/>
</dbReference>
<gene>
    <name evidence="1" type="ORF">Vadar_003292</name>
</gene>
<dbReference type="EMBL" id="CM037151">
    <property type="protein sequence ID" value="KAH7842255.1"/>
    <property type="molecule type" value="Genomic_DNA"/>
</dbReference>
<protein>
    <submittedName>
        <fullName evidence="1">Uncharacterized protein</fullName>
    </submittedName>
</protein>
<comment type="caution">
    <text evidence="1">The sequence shown here is derived from an EMBL/GenBank/DDBJ whole genome shotgun (WGS) entry which is preliminary data.</text>
</comment>
<sequence>MTVLLLIPNSKKGLTRQAVIIIHHSDNAATKLCSQLLDGENWATWSRSVEIALSVKNKLGFVTGKFQKPSKSENPDEFDLWERANHMLISWFSHSVSSDLVPSVLFAPTAQHGTMSVASYYTKLRGFWDELDSYRPLSTCACCQCGEGSKRTTHHNEDRLMQYLMGLNDTYNPIRGQILLLKPVPDIREAYNMVTQDEKQREIGNNSLTENFSVAAAVRFPKGSNSNKFSGNPSSFPSNFNNEGLFCRYCKKDTHAIETCYKLHGFPPGHPRHDPNFKPKGNHPGQQNQQHGPRSNPSAAHATSADGSTQSLSGLSTEQYQQLTNAMANVSHLSKGNNDVYANVAGLGYGEDDWLGTSSPSSIPVPAPDLNYTPSLPHTIDPLAQHIPTPSTPTNPPTSPDHPTPIPLPNPSPAPLPTSTPTSPSPIATRHSTRPRVPPVWHADYQMNFAHIASPPSSTPTSCPTRVRHLLSKSVKLLTDFAALDVELR</sequence>
<keyword evidence="2" id="KW-1185">Reference proteome</keyword>
<organism evidence="1 2">
    <name type="scientific">Vaccinium darrowii</name>
    <dbReference type="NCBI Taxonomy" id="229202"/>
    <lineage>
        <taxon>Eukaryota</taxon>
        <taxon>Viridiplantae</taxon>
        <taxon>Streptophyta</taxon>
        <taxon>Embryophyta</taxon>
        <taxon>Tracheophyta</taxon>
        <taxon>Spermatophyta</taxon>
        <taxon>Magnoliopsida</taxon>
        <taxon>eudicotyledons</taxon>
        <taxon>Gunneridae</taxon>
        <taxon>Pentapetalae</taxon>
        <taxon>asterids</taxon>
        <taxon>Ericales</taxon>
        <taxon>Ericaceae</taxon>
        <taxon>Vaccinioideae</taxon>
        <taxon>Vaccinieae</taxon>
        <taxon>Vaccinium</taxon>
    </lineage>
</organism>
<reference evidence="1 2" key="1">
    <citation type="journal article" date="2021" name="Hortic Res">
        <title>High-quality reference genome and annotation aids understanding of berry development for evergreen blueberry (Vaccinium darrowii).</title>
        <authorList>
            <person name="Yu J."/>
            <person name="Hulse-Kemp A.M."/>
            <person name="Babiker E."/>
            <person name="Staton M."/>
        </authorList>
    </citation>
    <scope>NUCLEOTIDE SEQUENCE [LARGE SCALE GENOMIC DNA]</scope>
    <source>
        <strain evidence="2">cv. NJ 8807/NJ 8810</strain>
        <tissue evidence="1">Young leaf</tissue>
    </source>
</reference>
<evidence type="ECO:0000313" key="2">
    <source>
        <dbReference type="Proteomes" id="UP000828048"/>
    </source>
</evidence>
<proteinExistence type="predicted"/>
<name>A0ACB7XP01_9ERIC</name>
<evidence type="ECO:0000313" key="1">
    <source>
        <dbReference type="EMBL" id="KAH7842255.1"/>
    </source>
</evidence>
<accession>A0ACB7XP01</accession>